<dbReference type="Gene3D" id="2.60.120.620">
    <property type="entry name" value="q2cbj1_9rhob like domain"/>
    <property type="match status" value="1"/>
</dbReference>
<organism evidence="1 2">
    <name type="scientific">Hyella patelloides LEGE 07179</name>
    <dbReference type="NCBI Taxonomy" id="945734"/>
    <lineage>
        <taxon>Bacteria</taxon>
        <taxon>Bacillati</taxon>
        <taxon>Cyanobacteriota</taxon>
        <taxon>Cyanophyceae</taxon>
        <taxon>Pleurocapsales</taxon>
        <taxon>Hyellaceae</taxon>
        <taxon>Hyella</taxon>
    </lineage>
</organism>
<evidence type="ECO:0000313" key="2">
    <source>
        <dbReference type="Proteomes" id="UP000320055"/>
    </source>
</evidence>
<evidence type="ECO:0000313" key="1">
    <source>
        <dbReference type="EMBL" id="VEP16808.1"/>
    </source>
</evidence>
<gene>
    <name evidence="1" type="ORF">H1P_50013</name>
</gene>
<sequence length="314" mass="37140">MQYLTNLNFSSMPNYLKRFEAKWRRYYGWAIADYKWFFMFFLSRFKFIRNLSAYFFCQPHESQKSCQEISCLDNIEEDEIVDFLNKDGLYVGINLPSKLVKQIHNYVNVSSCYGNEQPQFSFPYMDKEIAEKKYNETFIIGDYPDVSEDCLAVRQLEKDPKLLEIASLYLNAKPVHLSTKLWWSYATEVPISDRLNFAQVFFHYDLLDYHSIQFFFYLTDVELSSGPHVCVLRSHQNKKLTHQLSCFTGRSDRDIINYYGTDNLKFVYGEAGLGFVEDPYCFHKGIPPSRKNRLMLKIAFGVNNYRIRSRARKA</sequence>
<evidence type="ECO:0008006" key="3">
    <source>
        <dbReference type="Google" id="ProtNLM"/>
    </source>
</evidence>
<reference evidence="1 2" key="1">
    <citation type="submission" date="2019-01" db="EMBL/GenBank/DDBJ databases">
        <authorList>
            <person name="Brito A."/>
        </authorList>
    </citation>
    <scope>NUCLEOTIDE SEQUENCE [LARGE SCALE GENOMIC DNA]</scope>
    <source>
        <strain evidence="1">1</strain>
    </source>
</reference>
<accession>A0A563VZC4</accession>
<dbReference type="Proteomes" id="UP000320055">
    <property type="component" value="Unassembled WGS sequence"/>
</dbReference>
<keyword evidence="2" id="KW-1185">Reference proteome</keyword>
<protein>
    <recommendedName>
        <fullName evidence="3">Phytanoyl-CoA dioxygenase (PhyH)</fullName>
    </recommendedName>
</protein>
<dbReference type="AlphaFoldDB" id="A0A563VZC4"/>
<name>A0A563VZC4_9CYAN</name>
<dbReference type="EMBL" id="CAACVJ010000445">
    <property type="protein sequence ID" value="VEP16808.1"/>
    <property type="molecule type" value="Genomic_DNA"/>
</dbReference>
<dbReference type="SUPFAM" id="SSF51197">
    <property type="entry name" value="Clavaminate synthase-like"/>
    <property type="match status" value="1"/>
</dbReference>
<proteinExistence type="predicted"/>